<keyword evidence="1" id="KW-0378">Hydrolase</keyword>
<gene>
    <name evidence="4" type="ORF">CWS72_26070</name>
</gene>
<dbReference type="InterPro" id="IPR001932">
    <property type="entry name" value="PPM-type_phosphatase-like_dom"/>
</dbReference>
<dbReference type="InterPro" id="IPR036457">
    <property type="entry name" value="PPM-type-like_dom_sf"/>
</dbReference>
<protein>
    <submittedName>
        <fullName evidence="4">Transcriptional regulator</fullName>
    </submittedName>
</protein>
<dbReference type="EMBL" id="PIUM01000051">
    <property type="protein sequence ID" value="PKU21580.1"/>
    <property type="molecule type" value="Genomic_DNA"/>
</dbReference>
<evidence type="ECO:0000313" key="5">
    <source>
        <dbReference type="Proteomes" id="UP000233293"/>
    </source>
</evidence>
<dbReference type="GO" id="GO:0000160">
    <property type="term" value="P:phosphorelay signal transduction system"/>
    <property type="evidence" value="ECO:0007669"/>
    <property type="project" value="InterPro"/>
</dbReference>
<dbReference type="RefSeq" id="WP_101253592.1">
    <property type="nucleotide sequence ID" value="NZ_PIUM01000051.1"/>
</dbReference>
<dbReference type="OrthoDB" id="9811749at2"/>
<accession>A0A2N3PMG1</accession>
<dbReference type="Pfam" id="PF00072">
    <property type="entry name" value="Response_reg"/>
    <property type="match status" value="1"/>
</dbReference>
<dbReference type="InterPro" id="IPR052016">
    <property type="entry name" value="Bact_Sigma-Reg"/>
</dbReference>
<dbReference type="Proteomes" id="UP000233293">
    <property type="component" value="Unassembled WGS sequence"/>
</dbReference>
<sequence>MSLPEATLDLPAGQAIDLSTCRVLIIDDSPAIRQLIGAFLENAGIPLVENAANGSEGLAKVEAFEPDLVILDIVMPGMDGYEVCRRLRADPRTRTLPVLVETALDSAADRSSVFQAGASDVISKPIHGPELIARVRLQLENRLLIRSLEDHVKLMTWEMELARYMQENLLPREDMLESLAAATGLAIASHFQPSANLGGDLWSVHALGEGRTGVSIIDFTGHGLAAALNTFRLHALMNQMTPDPEDPAAYLAALNAKLVDLLPSGQFATMFLAIVDSRHGRMTFAAAGSPCPVIGNPGIGLLDGSGLPLGISLEARYENCRVPFPEGSVLFLYSDALTESVDRRGLYLDSSTLTGLVDDCRREDGAAKALRRLIARFLEGRGPVTDDLTLVWMSQGPLPA</sequence>
<comment type="caution">
    <text evidence="4">The sequence shown here is derived from an EMBL/GenBank/DDBJ whole genome shotgun (WGS) entry which is preliminary data.</text>
</comment>
<dbReference type="SMART" id="SM00448">
    <property type="entry name" value="REC"/>
    <property type="match status" value="1"/>
</dbReference>
<dbReference type="PANTHER" id="PTHR43156:SF2">
    <property type="entry name" value="STAGE II SPORULATION PROTEIN E"/>
    <property type="match status" value="1"/>
</dbReference>
<dbReference type="Pfam" id="PF07228">
    <property type="entry name" value="SpoIIE"/>
    <property type="match status" value="1"/>
</dbReference>
<dbReference type="SMART" id="SM00331">
    <property type="entry name" value="PP2C_SIG"/>
    <property type="match status" value="1"/>
</dbReference>
<dbReference type="GO" id="GO:0016791">
    <property type="term" value="F:phosphatase activity"/>
    <property type="evidence" value="ECO:0007669"/>
    <property type="project" value="TreeGrafter"/>
</dbReference>
<dbReference type="PANTHER" id="PTHR43156">
    <property type="entry name" value="STAGE II SPORULATION PROTEIN E-RELATED"/>
    <property type="match status" value="1"/>
</dbReference>
<organism evidence="4 5">
    <name type="scientific">Telmatospirillum siberiense</name>
    <dbReference type="NCBI Taxonomy" id="382514"/>
    <lineage>
        <taxon>Bacteria</taxon>
        <taxon>Pseudomonadati</taxon>
        <taxon>Pseudomonadota</taxon>
        <taxon>Alphaproteobacteria</taxon>
        <taxon>Rhodospirillales</taxon>
        <taxon>Rhodospirillaceae</taxon>
        <taxon>Telmatospirillum</taxon>
    </lineage>
</organism>
<evidence type="ECO:0000259" key="3">
    <source>
        <dbReference type="PROSITE" id="PS50110"/>
    </source>
</evidence>
<evidence type="ECO:0000256" key="1">
    <source>
        <dbReference type="ARBA" id="ARBA00022801"/>
    </source>
</evidence>
<dbReference type="SUPFAM" id="SSF52172">
    <property type="entry name" value="CheY-like"/>
    <property type="match status" value="1"/>
</dbReference>
<evidence type="ECO:0000313" key="4">
    <source>
        <dbReference type="EMBL" id="PKU21580.1"/>
    </source>
</evidence>
<reference evidence="5" key="1">
    <citation type="submission" date="2017-12" db="EMBL/GenBank/DDBJ databases">
        <title>Draft genome sequence of Telmatospirillum siberiense 26-4b1T, an acidotolerant peatland alphaproteobacterium potentially involved in sulfur cycling.</title>
        <authorList>
            <person name="Hausmann B."/>
            <person name="Pjevac P."/>
            <person name="Schreck K."/>
            <person name="Herbold C.W."/>
            <person name="Daims H."/>
            <person name="Wagner M."/>
            <person name="Pester M."/>
            <person name="Loy A."/>
        </authorList>
    </citation>
    <scope>NUCLEOTIDE SEQUENCE [LARGE SCALE GENOMIC DNA]</scope>
    <source>
        <strain evidence="5">26-4b1</strain>
    </source>
</reference>
<keyword evidence="5" id="KW-1185">Reference proteome</keyword>
<dbReference type="AlphaFoldDB" id="A0A2N3PMG1"/>
<dbReference type="InterPro" id="IPR001789">
    <property type="entry name" value="Sig_transdc_resp-reg_receiver"/>
</dbReference>
<dbReference type="Gene3D" id="3.40.50.2300">
    <property type="match status" value="1"/>
</dbReference>
<dbReference type="Gene3D" id="3.60.40.10">
    <property type="entry name" value="PPM-type phosphatase domain"/>
    <property type="match status" value="1"/>
</dbReference>
<evidence type="ECO:0000256" key="2">
    <source>
        <dbReference type="PROSITE-ProRule" id="PRU00169"/>
    </source>
</evidence>
<dbReference type="InterPro" id="IPR011006">
    <property type="entry name" value="CheY-like_superfamily"/>
</dbReference>
<keyword evidence="2" id="KW-0597">Phosphoprotein</keyword>
<dbReference type="PROSITE" id="PS50110">
    <property type="entry name" value="RESPONSE_REGULATORY"/>
    <property type="match status" value="1"/>
</dbReference>
<feature type="modified residue" description="4-aspartylphosphate" evidence="2">
    <location>
        <position position="72"/>
    </location>
</feature>
<name>A0A2N3PMG1_9PROT</name>
<proteinExistence type="predicted"/>
<feature type="domain" description="Response regulatory" evidence="3">
    <location>
        <begin position="22"/>
        <end position="139"/>
    </location>
</feature>